<dbReference type="Proteomes" id="UP000807342">
    <property type="component" value="Unassembled WGS sequence"/>
</dbReference>
<comment type="caution">
    <text evidence="1">The sequence shown here is derived from an EMBL/GenBank/DDBJ whole genome shotgun (WGS) entry which is preliminary data.</text>
</comment>
<organism evidence="1 2">
    <name type="scientific">Macrolepiota fuliginosa MF-IS2</name>
    <dbReference type="NCBI Taxonomy" id="1400762"/>
    <lineage>
        <taxon>Eukaryota</taxon>
        <taxon>Fungi</taxon>
        <taxon>Dikarya</taxon>
        <taxon>Basidiomycota</taxon>
        <taxon>Agaricomycotina</taxon>
        <taxon>Agaricomycetes</taxon>
        <taxon>Agaricomycetidae</taxon>
        <taxon>Agaricales</taxon>
        <taxon>Agaricineae</taxon>
        <taxon>Agaricaceae</taxon>
        <taxon>Macrolepiota</taxon>
    </lineage>
</organism>
<accession>A0A9P5XCA6</accession>
<protein>
    <submittedName>
        <fullName evidence="1">Uncharacterized protein</fullName>
    </submittedName>
</protein>
<sequence>MSNTDRTFRLSFPQFSLRIGDATARSYPPVDPSLVYFPITCDETPSSGNFAFELWYTVPAEGGAQIFNLGTKFSIVAQNDQVVTVAASVGVHTVWSIESIDASPFLFTIWLSGQDLVWTRENNRIVLRPPGKDLPEQEIGFGFLPENNLSARYWRLSAYDQIPPNDQIRHRKLQAHSSTLKMKQLNGLNKFKDLQKYK</sequence>
<reference evidence="1" key="1">
    <citation type="submission" date="2020-11" db="EMBL/GenBank/DDBJ databases">
        <authorList>
            <consortium name="DOE Joint Genome Institute"/>
            <person name="Ahrendt S."/>
            <person name="Riley R."/>
            <person name="Andreopoulos W."/>
            <person name="Labutti K."/>
            <person name="Pangilinan J."/>
            <person name="Ruiz-Duenas F.J."/>
            <person name="Barrasa J.M."/>
            <person name="Sanchez-Garcia M."/>
            <person name="Camarero S."/>
            <person name="Miyauchi S."/>
            <person name="Serrano A."/>
            <person name="Linde D."/>
            <person name="Babiker R."/>
            <person name="Drula E."/>
            <person name="Ayuso-Fernandez I."/>
            <person name="Pacheco R."/>
            <person name="Padilla G."/>
            <person name="Ferreira P."/>
            <person name="Barriuso J."/>
            <person name="Kellner H."/>
            <person name="Castanera R."/>
            <person name="Alfaro M."/>
            <person name="Ramirez L."/>
            <person name="Pisabarro A.G."/>
            <person name="Kuo A."/>
            <person name="Tritt A."/>
            <person name="Lipzen A."/>
            <person name="He G."/>
            <person name="Yan M."/>
            <person name="Ng V."/>
            <person name="Cullen D."/>
            <person name="Martin F."/>
            <person name="Rosso M.-N."/>
            <person name="Henrissat B."/>
            <person name="Hibbett D."/>
            <person name="Martinez A.T."/>
            <person name="Grigoriev I.V."/>
        </authorList>
    </citation>
    <scope>NUCLEOTIDE SEQUENCE</scope>
    <source>
        <strain evidence="1">MF-IS2</strain>
    </source>
</reference>
<name>A0A9P5XCA6_9AGAR</name>
<gene>
    <name evidence="1" type="ORF">P691DRAFT_781088</name>
</gene>
<keyword evidence="2" id="KW-1185">Reference proteome</keyword>
<proteinExistence type="predicted"/>
<dbReference type="AlphaFoldDB" id="A0A9P5XCA6"/>
<dbReference type="EMBL" id="MU151163">
    <property type="protein sequence ID" value="KAF9448384.1"/>
    <property type="molecule type" value="Genomic_DNA"/>
</dbReference>
<evidence type="ECO:0000313" key="1">
    <source>
        <dbReference type="EMBL" id="KAF9448384.1"/>
    </source>
</evidence>
<evidence type="ECO:0000313" key="2">
    <source>
        <dbReference type="Proteomes" id="UP000807342"/>
    </source>
</evidence>
<dbReference type="Gene3D" id="2.80.10.50">
    <property type="match status" value="1"/>
</dbReference>